<proteinExistence type="predicted"/>
<dbReference type="SUPFAM" id="SSF47598">
    <property type="entry name" value="Ribbon-helix-helix"/>
    <property type="match status" value="1"/>
</dbReference>
<dbReference type="Gene3D" id="1.10.1220.10">
    <property type="entry name" value="Met repressor-like"/>
    <property type="match status" value="1"/>
</dbReference>
<evidence type="ECO:0000313" key="3">
    <source>
        <dbReference type="Proteomes" id="UP000277256"/>
    </source>
</evidence>
<sequence>MEHETRLTLRLPSDVRTRLSAKAKSARRSLNAEIVYRLESSLRIEAELPAKASDLRDSL</sequence>
<keyword evidence="3" id="KW-1185">Reference proteome</keyword>
<comment type="caution">
    <text evidence="2">The sequence shown here is derived from an EMBL/GenBank/DDBJ whole genome shotgun (WGS) entry which is preliminary data.</text>
</comment>
<accession>A0A426UTX8</accession>
<evidence type="ECO:0000313" key="2">
    <source>
        <dbReference type="EMBL" id="RRR97289.1"/>
    </source>
</evidence>
<reference evidence="2 3" key="1">
    <citation type="submission" date="2018-12" db="EMBL/GenBank/DDBJ databases">
        <title>Glycomyces sp. YIM 121974 draft genome.</title>
        <authorList>
            <person name="Li Q."/>
        </authorList>
    </citation>
    <scope>NUCLEOTIDE SEQUENCE [LARGE SCALE GENOMIC DNA]</scope>
    <source>
        <strain evidence="2 3">YIM 121974</strain>
    </source>
</reference>
<name>A0A426UTX8_9ACTN</name>
<dbReference type="EMBL" id="RSEB01000005">
    <property type="protein sequence ID" value="RRR97289.1"/>
    <property type="molecule type" value="Genomic_DNA"/>
</dbReference>
<dbReference type="AlphaFoldDB" id="A0A426UTX8"/>
<dbReference type="GO" id="GO:0003677">
    <property type="term" value="F:DNA binding"/>
    <property type="evidence" value="ECO:0007669"/>
    <property type="project" value="UniProtKB-KW"/>
</dbReference>
<dbReference type="InterPro" id="IPR013321">
    <property type="entry name" value="Arc_rbn_hlx_hlx"/>
</dbReference>
<dbReference type="Proteomes" id="UP000277256">
    <property type="component" value="Unassembled WGS sequence"/>
</dbReference>
<dbReference type="InterPro" id="IPR010985">
    <property type="entry name" value="Ribbon_hlx_hlx"/>
</dbReference>
<protein>
    <submittedName>
        <fullName evidence="2">Arc family DNA-binding protein</fullName>
    </submittedName>
</protein>
<dbReference type="InterPro" id="IPR005569">
    <property type="entry name" value="Arc_DNA-bd_dom"/>
</dbReference>
<feature type="domain" description="Arc-like DNA binding" evidence="1">
    <location>
        <begin position="6"/>
        <end position="48"/>
    </location>
</feature>
<gene>
    <name evidence="2" type="ORF">EIW28_17890</name>
</gene>
<dbReference type="Pfam" id="PF03869">
    <property type="entry name" value="Arc"/>
    <property type="match status" value="1"/>
</dbReference>
<keyword evidence="2" id="KW-0238">DNA-binding</keyword>
<dbReference type="RefSeq" id="WP_125249097.1">
    <property type="nucleotide sequence ID" value="NZ_RSEB01000005.1"/>
</dbReference>
<dbReference type="OrthoDB" id="3483807at2"/>
<evidence type="ECO:0000259" key="1">
    <source>
        <dbReference type="Pfam" id="PF03869"/>
    </source>
</evidence>
<organism evidence="2 3">
    <name type="scientific">Glycomyces terrestris</name>
    <dbReference type="NCBI Taxonomy" id="2493553"/>
    <lineage>
        <taxon>Bacteria</taxon>
        <taxon>Bacillati</taxon>
        <taxon>Actinomycetota</taxon>
        <taxon>Actinomycetes</taxon>
        <taxon>Glycomycetales</taxon>
        <taxon>Glycomycetaceae</taxon>
        <taxon>Glycomyces</taxon>
    </lineage>
</organism>
<dbReference type="GO" id="GO:0006355">
    <property type="term" value="P:regulation of DNA-templated transcription"/>
    <property type="evidence" value="ECO:0007669"/>
    <property type="project" value="InterPro"/>
</dbReference>